<evidence type="ECO:0000259" key="1">
    <source>
        <dbReference type="PROSITE" id="PS50213"/>
    </source>
</evidence>
<evidence type="ECO:0000313" key="2">
    <source>
        <dbReference type="EMBL" id="MBU8546758.1"/>
    </source>
</evidence>
<dbReference type="EMBL" id="JAERQM010000009">
    <property type="protein sequence ID" value="MBU8546758.1"/>
    <property type="molecule type" value="Genomic_DNA"/>
</dbReference>
<proteinExistence type="predicted"/>
<sequence>MIARRHALGAGGLALLLAACQNVVPSRVLPEDGTIDLLTLLRGKPEHRRFAAALQVSGAVPRLGLRSGAVTLFAPVNEGFDGLPAPVLALLDNPPVNPTEAQRALVQPIVFANAAFGLLRFEDIAARRNTVVTWDRARLQVQPSGGRTASLTREGVTPVAGRAPTAITRGDVLAADGVFHVTNAPVLPG</sequence>
<name>A0ABS6HGE5_9PROT</name>
<organism evidence="2 3">
    <name type="scientific">Falsiroseomonas oleicola</name>
    <dbReference type="NCBI Taxonomy" id="2801474"/>
    <lineage>
        <taxon>Bacteria</taxon>
        <taxon>Pseudomonadati</taxon>
        <taxon>Pseudomonadota</taxon>
        <taxon>Alphaproteobacteria</taxon>
        <taxon>Acetobacterales</taxon>
        <taxon>Roseomonadaceae</taxon>
        <taxon>Falsiroseomonas</taxon>
    </lineage>
</organism>
<dbReference type="InterPro" id="IPR000782">
    <property type="entry name" value="FAS1_domain"/>
</dbReference>
<dbReference type="Pfam" id="PF02469">
    <property type="entry name" value="Fasciclin"/>
    <property type="match status" value="1"/>
</dbReference>
<dbReference type="Proteomes" id="UP000689967">
    <property type="component" value="Unassembled WGS sequence"/>
</dbReference>
<reference evidence="2 3" key="1">
    <citation type="submission" date="2021-01" db="EMBL/GenBank/DDBJ databases">
        <title>Roseomonas sp. nov, a bacterium isolated from an oil production mixture in Yumen Oilfield.</title>
        <authorList>
            <person name="Wu D."/>
        </authorList>
    </citation>
    <scope>NUCLEOTIDE SEQUENCE [LARGE SCALE GENOMIC DNA]</scope>
    <source>
        <strain evidence="2 3">ROY-5-3</strain>
    </source>
</reference>
<evidence type="ECO:0000313" key="3">
    <source>
        <dbReference type="Proteomes" id="UP000689967"/>
    </source>
</evidence>
<comment type="caution">
    <text evidence="2">The sequence shown here is derived from an EMBL/GenBank/DDBJ whole genome shotgun (WGS) entry which is preliminary data.</text>
</comment>
<dbReference type="PROSITE" id="PS50213">
    <property type="entry name" value="FAS1"/>
    <property type="match status" value="1"/>
</dbReference>
<feature type="domain" description="FAS1" evidence="1">
    <location>
        <begin position="34"/>
        <end position="186"/>
    </location>
</feature>
<dbReference type="PROSITE" id="PS51257">
    <property type="entry name" value="PROKAR_LIPOPROTEIN"/>
    <property type="match status" value="1"/>
</dbReference>
<keyword evidence="3" id="KW-1185">Reference proteome</keyword>
<protein>
    <submittedName>
        <fullName evidence="2">Fasciclin domain-containing protein</fullName>
    </submittedName>
</protein>
<accession>A0ABS6HGE5</accession>
<dbReference type="RefSeq" id="WP_216878774.1">
    <property type="nucleotide sequence ID" value="NZ_JAERQM010000009.1"/>
</dbReference>
<gene>
    <name evidence="2" type="ORF">JJQ90_23770</name>
</gene>